<evidence type="ECO:0000256" key="4">
    <source>
        <dbReference type="SAM" id="MobiDB-lite"/>
    </source>
</evidence>
<dbReference type="EMBL" id="JAWDJR010000016">
    <property type="protein sequence ID" value="KAK9960691.1"/>
    <property type="molecule type" value="Genomic_DNA"/>
</dbReference>
<feature type="region of interest" description="Disordered" evidence="4">
    <location>
        <begin position="814"/>
        <end position="879"/>
    </location>
</feature>
<comment type="caution">
    <text evidence="6">The sequence shown here is derived from an EMBL/GenBank/DDBJ whole genome shotgun (WGS) entry which is preliminary data.</text>
</comment>
<feature type="region of interest" description="Disordered" evidence="4">
    <location>
        <begin position="1391"/>
        <end position="1447"/>
    </location>
</feature>
<feature type="compositionally biased region" description="Basic residues" evidence="4">
    <location>
        <begin position="1622"/>
        <end position="1631"/>
    </location>
</feature>
<feature type="region of interest" description="Disordered" evidence="4">
    <location>
        <begin position="1757"/>
        <end position="1812"/>
    </location>
</feature>
<feature type="compositionally biased region" description="Polar residues" evidence="4">
    <location>
        <begin position="758"/>
        <end position="795"/>
    </location>
</feature>
<sequence length="1923" mass="214158">MDKKRQKATPAPRLEKEERTEDRKRMRKTKGAEPEASSKNTNIELKPQQQTRPGELTDTKSDQSDGNVRMKIGVGAKRTKKPPKSLENFICRPTIRISQRLAHGDGHSSCGGEVSSSEIRVGKQSNREIQKKDSISPKGSTRMNLPLPTSSKKGDSTPVITASKKTPSKNMRKTDSKSLFPSDGPSYAVQPQTDSKVPLSDRITSSTLLKQTNSPPAAPSPPSSLQQNSSPQDSTQVLNVQKEKGKDLPTGEVITSSLSSECSKVMTLNAQASQQSSSSLENDSTSFPISCSENSLKQTPCPPKKTSRVRESHVDKVLNANEKEDGDSACSKNMCNTITNKMENGLLHQASPSIKIPLLLSASDKSAESATPENSTCTKELLESKERNKKYNESEVIDDTRKMTMEPVQTVAVQPNDGSRMGHIIDKNKKKDRHSSNQEEDAQCSSQTSSCADSQFNSSVLSDESPLHPKQNTTSQNNQNAVEMTKMANKGEKMDLVKTVNVSSTASKMIPQKTKPIKVPYMKSSKALSSQQGKTRPVGRPPKSKQLQHPSPRSETSSLEPPPKKRGRPKIIRLDESPQGSQSQKSSTKLPILEHSNVPDPEDGLKLPKPTPKTQVHPKCSSSVKTKKSKSQDSSSGKKGAEGKLKPSLSKARDAQIRRKRNRLIMKTIIKNINKMRVKKKDKVLTQFLSGQSQSYTTDFAQKNNEGDADCSVSDGTHSLSSLLTSFGAKLGPQINVSKRGTIYIGKRRGRKPKTQREASGQDSGQVLSQKSQQVLTESSNQLNSLSTSGEHSHSFNGQSALCSFPYSFKHLESPSPTISSFRRKLHPGNHEYDQHSAPKVTSSQKVKAVPEEKSKPPSSSQSAPHPSATSQLGSVRIQDHRTTHLARSALMEQERLKYKCHRKGHNCFSHDKTRRHKHKCKKKFLQLRAKRQDPAFLAEVEELVVRLSEIHIVHHISSRGCGDEAKSGRKSGKGKAHVLQCLPQNLHHPTMFQINFSGYYSPQSEFSRDSLHYVGMADFKRNNGCPSQPGEHIVTHCPVVHKLGFPLSGGGCYHSPYKMPLSTTSFGFGLYSGYPPSATIYPSSPFLPSYVHPYSKNSILSPSKFHKRKHKFLKHDSVLCSGKPQATYANVTSHSSSDWFSRNNWQRKDNREQGRDKRFVDDRLREREGTEGLLGQSKLRKDHFRRGLSSKSPCSSSTPLKQTDQQKTSPLSYIGPAHLRPISKVRWAEHQQPWRWRESFQVEPRNRGLNQEAGSGYQEDDDEGDEDLPSPPLVDRTIHHHAFPRNPNLASSGYSRMTGQRSTDGVQCASRNLMRPGSSMMKESCSAGGKRTSESFQPGSSLFREHYPHASPSLNEGQEGGGREKRPNISKTHFQTNDIRLFSSCSATKNSLSHLNNSKNTTQNKGTLKHAKKPLRKKNPKGQEVTGSEVKRRGPGRPRKNPAPCFFPTLLATPLHHEVTECPAKRNKGERDDYTVLNAIETMAQHEKRQRRKKRDEARSNEGQVDDGKDVTLSQEPSQSHVDTSSPSQDPSVSVNSQSEKRSAVPHEKKYEWAGLYSNVYKSENPMSLSSPVHTDCLEYDPEEHEHGLLPAPIHVGKYLRLKRIDFQLPYDIYQLCAHKKRPKKSKTPRKTAPSDGSVDVMSHTQTEDSFCKPHKHSVTRDCVSDSLNRNVSCRPTTEEVEEEISETDTDNKLPNQSDPLEQQEKGNDAETVPSPLLMMPLSFEERSFVLEHGIFLVRNYEKMRDRQALLLREEVTEREKENKEDGGSSQSQKGDLEDTSTKSDQRLTHSSPQPENRLSGEGDEEGRSVQSRNLTQTLQGIYDVIVSHKGSSGQTLAAPLLNLCSRKRSGSAPVDLSMLQRQLLSGHYESLDTFHSDMLKVFHCAEKYYGCESSVGRNVRQLREVYHSAHQEALTQIGSFL</sequence>
<feature type="compositionally biased region" description="Polar residues" evidence="4">
    <location>
        <begin position="1199"/>
        <end position="1212"/>
    </location>
</feature>
<feature type="region of interest" description="Disordered" evidence="4">
    <location>
        <begin position="1482"/>
        <end position="1547"/>
    </location>
</feature>
<dbReference type="GO" id="GO:0042800">
    <property type="term" value="F:histone H3K4 methyltransferase activity"/>
    <property type="evidence" value="ECO:0007669"/>
    <property type="project" value="TreeGrafter"/>
</dbReference>
<dbReference type="GO" id="GO:0003677">
    <property type="term" value="F:DNA binding"/>
    <property type="evidence" value="ECO:0007669"/>
    <property type="project" value="InterPro"/>
</dbReference>
<feature type="compositionally biased region" description="Basic and acidic residues" evidence="4">
    <location>
        <begin position="125"/>
        <end position="135"/>
    </location>
</feature>
<gene>
    <name evidence="6" type="ORF">ABG768_008534</name>
</gene>
<feature type="compositionally biased region" description="Low complexity" evidence="4">
    <location>
        <begin position="857"/>
        <end position="872"/>
    </location>
</feature>
<dbReference type="SMART" id="SM00384">
    <property type="entry name" value="AT_hook"/>
    <property type="match status" value="4"/>
</dbReference>
<feature type="compositionally biased region" description="Polar residues" evidence="4">
    <location>
        <begin position="578"/>
        <end position="589"/>
    </location>
</feature>
<feature type="region of interest" description="Disordered" evidence="4">
    <location>
        <begin position="273"/>
        <end position="312"/>
    </location>
</feature>
<feature type="compositionally biased region" description="Basic and acidic residues" evidence="4">
    <location>
        <begin position="380"/>
        <end position="404"/>
    </location>
</feature>
<dbReference type="GO" id="GO:0005654">
    <property type="term" value="C:nucleoplasm"/>
    <property type="evidence" value="ECO:0007669"/>
    <property type="project" value="TreeGrafter"/>
</dbReference>
<feature type="compositionally biased region" description="Basic and acidic residues" evidence="4">
    <location>
        <begin position="1757"/>
        <end position="1768"/>
    </location>
</feature>
<evidence type="ECO:0000313" key="7">
    <source>
        <dbReference type="Proteomes" id="UP001479290"/>
    </source>
</evidence>
<dbReference type="Proteomes" id="UP001479290">
    <property type="component" value="Unassembled WGS sequence"/>
</dbReference>
<comment type="subcellular location">
    <subcellularLocation>
        <location evidence="1">Nucleus</location>
    </subcellularLocation>
</comment>
<feature type="region of interest" description="Disordered" evidence="4">
    <location>
        <begin position="1"/>
        <end position="87"/>
    </location>
</feature>
<feature type="region of interest" description="Disordered" evidence="4">
    <location>
        <begin position="742"/>
        <end position="795"/>
    </location>
</feature>
<dbReference type="InterPro" id="IPR001487">
    <property type="entry name" value="Bromodomain"/>
</dbReference>
<feature type="compositionally biased region" description="Basic and acidic residues" evidence="4">
    <location>
        <begin position="1776"/>
        <end position="1789"/>
    </location>
</feature>
<feature type="compositionally biased region" description="Basic residues" evidence="4">
    <location>
        <begin position="1408"/>
        <end position="1421"/>
    </location>
</feature>
<protein>
    <recommendedName>
        <fullName evidence="5">Bromo domain-containing protein</fullName>
    </recommendedName>
</protein>
<dbReference type="InterPro" id="IPR036427">
    <property type="entry name" value="Bromodomain-like_sf"/>
</dbReference>
<feature type="compositionally biased region" description="Polar residues" evidence="4">
    <location>
        <begin position="137"/>
        <end position="151"/>
    </location>
</feature>
<dbReference type="SUPFAM" id="SSF47370">
    <property type="entry name" value="Bromodomain"/>
    <property type="match status" value="1"/>
</dbReference>
<feature type="region of interest" description="Disordered" evidence="4">
    <location>
        <begin position="1669"/>
        <end position="1715"/>
    </location>
</feature>
<feature type="compositionally biased region" description="Low complexity" evidence="4">
    <location>
        <begin position="1391"/>
        <end position="1403"/>
    </location>
</feature>
<dbReference type="Pfam" id="PF00439">
    <property type="entry name" value="Bromodomain"/>
    <property type="match status" value="1"/>
</dbReference>
<feature type="compositionally biased region" description="Acidic residues" evidence="4">
    <location>
        <begin position="1680"/>
        <end position="1690"/>
    </location>
</feature>
<proteinExistence type="predicted"/>
<feature type="compositionally biased region" description="Polar residues" evidence="4">
    <location>
        <begin position="368"/>
        <end position="378"/>
    </location>
</feature>
<keyword evidence="2" id="KW-0103">Bromodomain</keyword>
<reference evidence="6 7" key="1">
    <citation type="submission" date="2024-05" db="EMBL/GenBank/DDBJ databases">
        <title>A high-quality chromosomal-level genome assembly of Topmouth culter (Culter alburnus).</title>
        <authorList>
            <person name="Zhao H."/>
        </authorList>
    </citation>
    <scope>NUCLEOTIDE SEQUENCE [LARGE SCALE GENOMIC DNA]</scope>
    <source>
        <strain evidence="6">CATC2023</strain>
        <tissue evidence="6">Muscle</tissue>
    </source>
</reference>
<feature type="region of interest" description="Disordered" evidence="4">
    <location>
        <begin position="1622"/>
        <end position="1643"/>
    </location>
</feature>
<keyword evidence="7" id="KW-1185">Reference proteome</keyword>
<feature type="compositionally biased region" description="Basic and acidic residues" evidence="4">
    <location>
        <begin position="639"/>
        <end position="657"/>
    </location>
</feature>
<evidence type="ECO:0000256" key="1">
    <source>
        <dbReference type="ARBA" id="ARBA00004123"/>
    </source>
</evidence>
<name>A0AAW1ZGR7_CULAL</name>
<dbReference type="GO" id="GO:0006355">
    <property type="term" value="P:regulation of DNA-templated transcription"/>
    <property type="evidence" value="ECO:0007669"/>
    <property type="project" value="TreeGrafter"/>
</dbReference>
<evidence type="ECO:0000313" key="6">
    <source>
        <dbReference type="EMBL" id="KAK9960691.1"/>
    </source>
</evidence>
<feature type="compositionally biased region" description="Basic and acidic residues" evidence="4">
    <location>
        <begin position="13"/>
        <end position="24"/>
    </location>
</feature>
<feature type="region of interest" description="Disordered" evidence="4">
    <location>
        <begin position="366"/>
        <end position="480"/>
    </location>
</feature>
<feature type="compositionally biased region" description="Acidic residues" evidence="4">
    <location>
        <begin position="1259"/>
        <end position="1269"/>
    </location>
</feature>
<dbReference type="PANTHER" id="PTHR46147:SF2">
    <property type="entry name" value="SET-BINDING PROTEIN"/>
    <property type="match status" value="1"/>
</dbReference>
<dbReference type="PANTHER" id="PTHR46147">
    <property type="entry name" value="HISTONE-LYSINE N-METHYLTRANSFERASE ASH1"/>
    <property type="match status" value="1"/>
</dbReference>
<feature type="compositionally biased region" description="Polar residues" evidence="4">
    <location>
        <begin position="202"/>
        <end position="212"/>
    </location>
</feature>
<feature type="compositionally biased region" description="Basic and acidic residues" evidence="4">
    <location>
        <begin position="1496"/>
        <end position="1511"/>
    </location>
</feature>
<feature type="compositionally biased region" description="Polar residues" evidence="4">
    <location>
        <begin position="1513"/>
        <end position="1539"/>
    </location>
</feature>
<feature type="compositionally biased region" description="Basic and acidic residues" evidence="4">
    <location>
        <begin position="423"/>
        <end position="437"/>
    </location>
</feature>
<dbReference type="Gene3D" id="1.20.920.10">
    <property type="entry name" value="Bromodomain-like"/>
    <property type="match status" value="1"/>
</dbReference>
<keyword evidence="3" id="KW-0539">Nucleus</keyword>
<feature type="compositionally biased region" description="Low complexity" evidence="4">
    <location>
        <begin position="223"/>
        <end position="232"/>
    </location>
</feature>
<evidence type="ECO:0000259" key="5">
    <source>
        <dbReference type="SMART" id="SM00297"/>
    </source>
</evidence>
<feature type="compositionally biased region" description="Polar residues" evidence="4">
    <location>
        <begin position="1289"/>
        <end position="1306"/>
    </location>
</feature>
<feature type="region of interest" description="Disordered" evidence="4">
    <location>
        <begin position="1172"/>
        <end position="1216"/>
    </location>
</feature>
<feature type="region of interest" description="Disordered" evidence="4">
    <location>
        <begin position="1246"/>
        <end position="1376"/>
    </location>
</feature>
<accession>A0AAW1ZGR7</accession>
<feature type="compositionally biased region" description="Polar residues" evidence="4">
    <location>
        <begin position="280"/>
        <end position="298"/>
    </location>
</feature>
<feature type="compositionally biased region" description="Polar residues" evidence="4">
    <location>
        <begin position="545"/>
        <end position="559"/>
    </location>
</feature>
<feature type="region of interest" description="Disordered" evidence="4">
    <location>
        <begin position="507"/>
        <end position="660"/>
    </location>
</feature>
<feature type="compositionally biased region" description="Polar residues" evidence="4">
    <location>
        <begin position="470"/>
        <end position="480"/>
    </location>
</feature>
<feature type="domain" description="Bromo" evidence="5">
    <location>
        <begin position="1813"/>
        <end position="1917"/>
    </location>
</feature>
<dbReference type="InterPro" id="IPR017956">
    <property type="entry name" value="AT_hook_DNA-bd_motif"/>
</dbReference>
<feature type="compositionally biased region" description="Polar residues" evidence="4">
    <location>
        <begin position="37"/>
        <end position="52"/>
    </location>
</feature>
<feature type="region of interest" description="Disordered" evidence="4">
    <location>
        <begin position="99"/>
        <end position="236"/>
    </location>
</feature>
<evidence type="ECO:0000256" key="2">
    <source>
        <dbReference type="ARBA" id="ARBA00023117"/>
    </source>
</evidence>
<evidence type="ECO:0000256" key="3">
    <source>
        <dbReference type="ARBA" id="ARBA00023242"/>
    </source>
</evidence>
<feature type="compositionally biased region" description="Polar residues" evidence="4">
    <location>
        <begin position="443"/>
        <end position="462"/>
    </location>
</feature>
<organism evidence="6 7">
    <name type="scientific">Culter alburnus</name>
    <name type="common">Topmouth culter</name>
    <dbReference type="NCBI Taxonomy" id="194366"/>
    <lineage>
        <taxon>Eukaryota</taxon>
        <taxon>Metazoa</taxon>
        <taxon>Chordata</taxon>
        <taxon>Craniata</taxon>
        <taxon>Vertebrata</taxon>
        <taxon>Euteleostomi</taxon>
        <taxon>Actinopterygii</taxon>
        <taxon>Neopterygii</taxon>
        <taxon>Teleostei</taxon>
        <taxon>Ostariophysi</taxon>
        <taxon>Cypriniformes</taxon>
        <taxon>Xenocyprididae</taxon>
        <taxon>Xenocypridinae</taxon>
        <taxon>Culter</taxon>
    </lineage>
</organism>
<feature type="compositionally biased region" description="Basic residues" evidence="4">
    <location>
        <begin position="1179"/>
        <end position="1189"/>
    </location>
</feature>
<dbReference type="SMART" id="SM00297">
    <property type="entry name" value="BROMO"/>
    <property type="match status" value="1"/>
</dbReference>